<feature type="compositionally biased region" description="Low complexity" evidence="3">
    <location>
        <begin position="8"/>
        <end position="21"/>
    </location>
</feature>
<comment type="caution">
    <text evidence="5">The sequence shown here is derived from an EMBL/GenBank/DDBJ whole genome shotgun (WGS) entry which is preliminary data.</text>
</comment>
<feature type="compositionally biased region" description="Basic and acidic residues" evidence="3">
    <location>
        <begin position="66"/>
        <end position="76"/>
    </location>
</feature>
<evidence type="ECO:0000259" key="4">
    <source>
        <dbReference type="Pfam" id="PF09631"/>
    </source>
</evidence>
<feature type="region of interest" description="Disordered" evidence="3">
    <location>
        <begin position="1"/>
        <end position="76"/>
    </location>
</feature>
<name>A0A9C7Q218_9RHOD</name>
<dbReference type="InterPro" id="IPR036167">
    <property type="entry name" value="tRNA_intron_Endo_cat-like_sf"/>
</dbReference>
<dbReference type="EMBL" id="BQMJ01000057">
    <property type="protein sequence ID" value="GJQ14615.1"/>
    <property type="molecule type" value="Genomic_DNA"/>
</dbReference>
<dbReference type="Proteomes" id="UP001061958">
    <property type="component" value="Unassembled WGS sequence"/>
</dbReference>
<evidence type="ECO:0000256" key="1">
    <source>
        <dbReference type="ARBA" id="ARBA00006091"/>
    </source>
</evidence>
<dbReference type="OrthoDB" id="10002170at2759"/>
<accession>A0A9C7Q218</accession>
<dbReference type="GO" id="GO:0006388">
    <property type="term" value="P:tRNA splicing, via endonucleolytic cleavage and ligation"/>
    <property type="evidence" value="ECO:0007669"/>
    <property type="project" value="InterPro"/>
</dbReference>
<dbReference type="PANTHER" id="PTHR28582:SF1">
    <property type="entry name" value="TRNA-SPLICING ENDONUCLEASE SUBUNIT SEN15"/>
    <property type="match status" value="1"/>
</dbReference>
<keyword evidence="6" id="KW-1185">Reference proteome</keyword>
<dbReference type="GO" id="GO:0005634">
    <property type="term" value="C:nucleus"/>
    <property type="evidence" value="ECO:0007669"/>
    <property type="project" value="UniProtKB-ARBA"/>
</dbReference>
<dbReference type="InterPro" id="IPR018593">
    <property type="entry name" value="tRNA-endonuc_su_Sen15"/>
</dbReference>
<evidence type="ECO:0000313" key="5">
    <source>
        <dbReference type="EMBL" id="GJQ14615.1"/>
    </source>
</evidence>
<dbReference type="GO" id="GO:0003676">
    <property type="term" value="F:nucleic acid binding"/>
    <property type="evidence" value="ECO:0007669"/>
    <property type="project" value="InterPro"/>
</dbReference>
<organism evidence="5 6">
    <name type="scientific">Galdieria partita</name>
    <dbReference type="NCBI Taxonomy" id="83374"/>
    <lineage>
        <taxon>Eukaryota</taxon>
        <taxon>Rhodophyta</taxon>
        <taxon>Bangiophyceae</taxon>
        <taxon>Galdieriales</taxon>
        <taxon>Galdieriaceae</taxon>
        <taxon>Galdieria</taxon>
    </lineage>
</organism>
<feature type="compositionally biased region" description="Basic and acidic residues" evidence="3">
    <location>
        <begin position="28"/>
        <end position="41"/>
    </location>
</feature>
<dbReference type="Pfam" id="PF09631">
    <property type="entry name" value="Sen15"/>
    <property type="match status" value="1"/>
</dbReference>
<feature type="domain" description="tRNA-splicing endonuclease subunit Sen15" evidence="4">
    <location>
        <begin position="158"/>
        <end position="255"/>
    </location>
</feature>
<keyword evidence="2" id="KW-0819">tRNA processing</keyword>
<dbReference type="AlphaFoldDB" id="A0A9C7Q218"/>
<dbReference type="PANTHER" id="PTHR28582">
    <property type="entry name" value="TRNA-SPLICING ENDONUCLEASE SUBUNIT SEN15"/>
    <property type="match status" value="1"/>
</dbReference>
<evidence type="ECO:0000256" key="2">
    <source>
        <dbReference type="ARBA" id="ARBA00022694"/>
    </source>
</evidence>
<dbReference type="SUPFAM" id="SSF53032">
    <property type="entry name" value="tRNA-intron endonuclease catalytic domain-like"/>
    <property type="match status" value="1"/>
</dbReference>
<reference evidence="5" key="2">
    <citation type="submission" date="2022-01" db="EMBL/GenBank/DDBJ databases">
        <authorList>
            <person name="Hirooka S."/>
            <person name="Miyagishima S.Y."/>
        </authorList>
    </citation>
    <scope>NUCLEOTIDE SEQUENCE</scope>
    <source>
        <strain evidence="5">NBRC 102759</strain>
    </source>
</reference>
<gene>
    <name evidence="5" type="ORF">GpartN1_g6406.t1</name>
</gene>
<evidence type="ECO:0000313" key="6">
    <source>
        <dbReference type="Proteomes" id="UP001061958"/>
    </source>
</evidence>
<reference evidence="5" key="1">
    <citation type="journal article" date="2022" name="Proc. Natl. Acad. Sci. U.S.A.">
        <title>Life cycle and functional genomics of the unicellular red alga Galdieria for elucidating algal and plant evolution and industrial use.</title>
        <authorList>
            <person name="Hirooka S."/>
            <person name="Itabashi T."/>
            <person name="Ichinose T.M."/>
            <person name="Onuma R."/>
            <person name="Fujiwara T."/>
            <person name="Yamashita S."/>
            <person name="Jong L.W."/>
            <person name="Tomita R."/>
            <person name="Iwane A.H."/>
            <person name="Miyagishima S.Y."/>
        </authorList>
    </citation>
    <scope>NUCLEOTIDE SEQUENCE</scope>
    <source>
        <strain evidence="5">NBRC 102759</strain>
    </source>
</reference>
<proteinExistence type="inferred from homology"/>
<evidence type="ECO:0000256" key="3">
    <source>
        <dbReference type="SAM" id="MobiDB-lite"/>
    </source>
</evidence>
<comment type="similarity">
    <text evidence="1">Belongs to the SEN15 family.</text>
</comment>
<dbReference type="Gene3D" id="3.40.1350.10">
    <property type="match status" value="1"/>
</dbReference>
<dbReference type="InterPro" id="IPR011856">
    <property type="entry name" value="tRNA_endonuc-like_dom_sf"/>
</dbReference>
<protein>
    <recommendedName>
        <fullName evidence="4">tRNA-splicing endonuclease subunit Sen15 domain-containing protein</fullName>
    </recommendedName>
</protein>
<sequence>MAKHSDTESNSASNSSYSTSTSRRRSERLRMKYGDDLERFRYSVSQSPAKKKRASKAVQTHSTSQKLDEEQLEDKSRMSTSSTFKLLESVPEGKNFQSVDSTSKLISTDCVTDPSVVNEGVVNLGKVAPSCDVLEQYEEFCRQLQPYLYTDYALAAFQVAKDLYLVRKWSFIRVVPLIALERYVIVGSPNLFHNQTLSLYSFIPVPTDSILSPAIMDSLVNEALKEKFGHKISACIFAIMESDTTTAYYRITNSFEDLIHETKVLESVNELTNGDTEEWMDDG</sequence>